<dbReference type="KEGG" id="kne:92183015"/>
<feature type="compositionally biased region" description="Polar residues" evidence="1">
    <location>
        <begin position="606"/>
        <end position="616"/>
    </location>
</feature>
<evidence type="ECO:0000256" key="1">
    <source>
        <dbReference type="SAM" id="MobiDB-lite"/>
    </source>
</evidence>
<feature type="region of interest" description="Disordered" evidence="1">
    <location>
        <begin position="1"/>
        <end position="52"/>
    </location>
</feature>
<dbReference type="GO" id="GO:0006897">
    <property type="term" value="P:endocytosis"/>
    <property type="evidence" value="ECO:0007669"/>
    <property type="project" value="TreeGrafter"/>
</dbReference>
<dbReference type="AlphaFoldDB" id="A0AAW0YUQ7"/>
<dbReference type="GeneID" id="92183015"/>
<feature type="region of interest" description="Disordered" evidence="1">
    <location>
        <begin position="539"/>
        <end position="671"/>
    </location>
</feature>
<comment type="caution">
    <text evidence="3">The sequence shown here is derived from an EMBL/GenBank/DDBJ whole genome shotgun (WGS) entry which is preliminary data.</text>
</comment>
<reference evidence="3 4" key="1">
    <citation type="journal article" date="2024" name="bioRxiv">
        <title>Comparative genomics of Cryptococcus and Kwoniella reveals pathogenesis evolution and contrasting karyotype dynamics via intercentromeric recombination or chromosome fusion.</title>
        <authorList>
            <person name="Coelho M.A."/>
            <person name="David-Palma M."/>
            <person name="Shea T."/>
            <person name="Bowers K."/>
            <person name="McGinley-Smith S."/>
            <person name="Mohammad A.W."/>
            <person name="Gnirke A."/>
            <person name="Yurkov A.M."/>
            <person name="Nowrousian M."/>
            <person name="Sun S."/>
            <person name="Cuomo C.A."/>
            <person name="Heitman J."/>
        </authorList>
    </citation>
    <scope>NUCLEOTIDE SEQUENCE [LARGE SCALE GENOMIC DNA]</scope>
    <source>
        <strain evidence="3 4">CBS 13917</strain>
    </source>
</reference>
<feature type="domain" description="SPIN90/Ldb17 leucine-rich" evidence="2">
    <location>
        <begin position="347"/>
        <end position="465"/>
    </location>
</feature>
<name>A0AAW0YUQ7_9TREE</name>
<protein>
    <recommendedName>
        <fullName evidence="2">SPIN90/Ldb17 leucine-rich domain-containing protein</fullName>
    </recommendedName>
</protein>
<feature type="compositionally biased region" description="Polar residues" evidence="1">
    <location>
        <begin position="539"/>
        <end position="585"/>
    </location>
</feature>
<evidence type="ECO:0000259" key="2">
    <source>
        <dbReference type="Pfam" id="PF09431"/>
    </source>
</evidence>
<dbReference type="PANTHER" id="PTHR13357:SF1">
    <property type="entry name" value="NCK-INTERACTING PROTEIN WITH SH3 DOMAIN"/>
    <property type="match status" value="1"/>
</dbReference>
<evidence type="ECO:0000313" key="4">
    <source>
        <dbReference type="Proteomes" id="UP001388673"/>
    </source>
</evidence>
<dbReference type="PANTHER" id="PTHR13357">
    <property type="entry name" value="SH3 ADAPTER PROTEIN SPIN90 NCK INTERACTING PROTEIN WITH SH3 DOMAIN"/>
    <property type="match status" value="1"/>
</dbReference>
<organism evidence="3 4">
    <name type="scientific">Kwoniella newhampshirensis</name>
    <dbReference type="NCBI Taxonomy" id="1651941"/>
    <lineage>
        <taxon>Eukaryota</taxon>
        <taxon>Fungi</taxon>
        <taxon>Dikarya</taxon>
        <taxon>Basidiomycota</taxon>
        <taxon>Agaricomycotina</taxon>
        <taxon>Tremellomycetes</taxon>
        <taxon>Tremellales</taxon>
        <taxon>Cryptococcaceae</taxon>
        <taxon>Kwoniella</taxon>
    </lineage>
</organism>
<gene>
    <name evidence="3" type="ORF">IAR55_005757</name>
</gene>
<feature type="compositionally biased region" description="Basic residues" evidence="1">
    <location>
        <begin position="10"/>
        <end position="25"/>
    </location>
</feature>
<dbReference type="GO" id="GO:0051666">
    <property type="term" value="P:actin cortical patch localization"/>
    <property type="evidence" value="ECO:0007669"/>
    <property type="project" value="TreeGrafter"/>
</dbReference>
<dbReference type="GO" id="GO:0071933">
    <property type="term" value="F:Arp2/3 complex binding"/>
    <property type="evidence" value="ECO:0007669"/>
    <property type="project" value="TreeGrafter"/>
</dbReference>
<feature type="compositionally biased region" description="Polar residues" evidence="1">
    <location>
        <begin position="628"/>
        <end position="638"/>
    </location>
</feature>
<dbReference type="InterPro" id="IPR030125">
    <property type="entry name" value="SPIN90/Ldb17"/>
</dbReference>
<dbReference type="InterPro" id="IPR018556">
    <property type="entry name" value="SPIN90/Ldb17_LRD"/>
</dbReference>
<dbReference type="GO" id="GO:0000147">
    <property type="term" value="P:actin cortical patch assembly"/>
    <property type="evidence" value="ECO:0007669"/>
    <property type="project" value="TreeGrafter"/>
</dbReference>
<keyword evidence="4" id="KW-1185">Reference proteome</keyword>
<dbReference type="Pfam" id="PF09431">
    <property type="entry name" value="SPIN90_LRD"/>
    <property type="match status" value="1"/>
</dbReference>
<sequence length="671" mass="76052">MPHREGSIRSVHRHHHHRPHHHRSKSGTIAEHGAYDEPSSSTVARTRDEPLEGGSMDVHVRVHNADQFWHEIELIVTVPEAPSLTQLDNTLRMFVTFCAAYHDTYLPSPSEMYHAIAMILDSELFTYYYERMVGIMMTDAQENTNPHDLFILYHLILYYGHRHPSLFKSHRKWRKLLPTLGEVVGLDYEETFVLGLPPIETRLRLPATNLMYEVCRIQKLTPDELFQFDDTFIDHLFDLVETTRDQQDERLNYAVIKLIVALNEQFMVATLPSKSRRPQAQAEEGGLLAASAPTSHVRVFEEPEDISNTPSETEKPSLKSRLLAPACLVRNHHRARSGTMAGYNQDQSEDAKRNNRVLVVLMRRLGSSKTFGENMIFMLNRAENSPDDLCMQLLILKILYLLFTTPGTQEYFFTNDLRVLLDVFIRELVDLPEEFSALRHTYLRVLYPLLNHTQLRADPYKRPQIKLVLRSLISNSHIKDVDPTTERLVQRCLEEPRKLERSHSAENLRDNHNLRQDSAASTLSLDSVAAALPTKHNLGTSIYTSRDPVRQSSLNDVSSSLTTPGRPSSSASNYSGAEQPRSANSTPPPRRRKPPAPPAGKANRKMSNASWTSFNSEDTEDSRAGSWPLSSPPTSSNLEDLIGEGGKGVPPPIIEIHPAQPQPVGWITFSP</sequence>
<dbReference type="RefSeq" id="XP_066800620.1">
    <property type="nucleotide sequence ID" value="XM_066948847.1"/>
</dbReference>
<dbReference type="GO" id="GO:0030479">
    <property type="term" value="C:actin cortical patch"/>
    <property type="evidence" value="ECO:0007669"/>
    <property type="project" value="TreeGrafter"/>
</dbReference>
<accession>A0AAW0YUQ7</accession>
<dbReference type="Proteomes" id="UP001388673">
    <property type="component" value="Unassembled WGS sequence"/>
</dbReference>
<proteinExistence type="predicted"/>
<dbReference type="EMBL" id="JBCAWK010000011">
    <property type="protein sequence ID" value="KAK8846670.1"/>
    <property type="molecule type" value="Genomic_DNA"/>
</dbReference>
<evidence type="ECO:0000313" key="3">
    <source>
        <dbReference type="EMBL" id="KAK8846670.1"/>
    </source>
</evidence>